<keyword evidence="4 6" id="KW-1133">Transmembrane helix</keyword>
<evidence type="ECO:0000256" key="6">
    <source>
        <dbReference type="SAM" id="Phobius"/>
    </source>
</evidence>
<evidence type="ECO:0000259" key="7">
    <source>
        <dbReference type="Pfam" id="PF04024"/>
    </source>
</evidence>
<dbReference type="GO" id="GO:0005886">
    <property type="term" value="C:plasma membrane"/>
    <property type="evidence" value="ECO:0007669"/>
    <property type="project" value="UniProtKB-SubCell"/>
</dbReference>
<proteinExistence type="predicted"/>
<evidence type="ECO:0000313" key="8">
    <source>
        <dbReference type="EMBL" id="CUM89488.1"/>
    </source>
</evidence>
<dbReference type="InterPro" id="IPR052027">
    <property type="entry name" value="PspC"/>
</dbReference>
<name>A0A173SJX4_9FIRM</name>
<dbReference type="InterPro" id="IPR007168">
    <property type="entry name" value="Phageshock_PspC_N"/>
</dbReference>
<evidence type="ECO:0000256" key="3">
    <source>
        <dbReference type="ARBA" id="ARBA00022692"/>
    </source>
</evidence>
<organism evidence="8 9">
    <name type="scientific">Coprococcus comes</name>
    <dbReference type="NCBI Taxonomy" id="410072"/>
    <lineage>
        <taxon>Bacteria</taxon>
        <taxon>Bacillati</taxon>
        <taxon>Bacillota</taxon>
        <taxon>Clostridia</taxon>
        <taxon>Lachnospirales</taxon>
        <taxon>Lachnospiraceae</taxon>
        <taxon>Coprococcus</taxon>
    </lineage>
</organism>
<evidence type="ECO:0000256" key="1">
    <source>
        <dbReference type="ARBA" id="ARBA00004162"/>
    </source>
</evidence>
<dbReference type="PANTHER" id="PTHR33885:SF3">
    <property type="entry name" value="PHAGE SHOCK PROTEIN C"/>
    <property type="match status" value="1"/>
</dbReference>
<dbReference type="Pfam" id="PF04024">
    <property type="entry name" value="PspC"/>
    <property type="match status" value="1"/>
</dbReference>
<dbReference type="AlphaFoldDB" id="A0A173SJX4"/>
<evidence type="ECO:0000256" key="2">
    <source>
        <dbReference type="ARBA" id="ARBA00022475"/>
    </source>
</evidence>
<gene>
    <name evidence="8" type="ORF">ERS852574_01411</name>
</gene>
<feature type="domain" description="Phage shock protein PspC N-terminal" evidence="7">
    <location>
        <begin position="4"/>
        <end position="61"/>
    </location>
</feature>
<sequence length="63" mass="6790">MEQKRLYRSVTNRKICGVCGGLGEYFNIDPTLIRLGGVLLACVSCGTAVVAYFVVAVIIPDPE</sequence>
<keyword evidence="2" id="KW-1003">Cell membrane</keyword>
<dbReference type="PANTHER" id="PTHR33885">
    <property type="entry name" value="PHAGE SHOCK PROTEIN C"/>
    <property type="match status" value="1"/>
</dbReference>
<keyword evidence="3 6" id="KW-0812">Transmembrane</keyword>
<reference evidence="8 9" key="1">
    <citation type="submission" date="2015-09" db="EMBL/GenBank/DDBJ databases">
        <authorList>
            <consortium name="Pathogen Informatics"/>
        </authorList>
    </citation>
    <scope>NUCLEOTIDE SEQUENCE [LARGE SCALE GENOMIC DNA]</scope>
    <source>
        <strain evidence="8 9">2789STDY5834962</strain>
    </source>
</reference>
<evidence type="ECO:0000256" key="4">
    <source>
        <dbReference type="ARBA" id="ARBA00022989"/>
    </source>
</evidence>
<dbReference type="EMBL" id="CYXR01000008">
    <property type="protein sequence ID" value="CUM89488.1"/>
    <property type="molecule type" value="Genomic_DNA"/>
</dbReference>
<dbReference type="GO" id="GO:0003677">
    <property type="term" value="F:DNA binding"/>
    <property type="evidence" value="ECO:0007669"/>
    <property type="project" value="UniProtKB-KW"/>
</dbReference>
<dbReference type="RefSeq" id="WP_055156354.1">
    <property type="nucleotide sequence ID" value="NZ_CYXR01000008.1"/>
</dbReference>
<dbReference type="Proteomes" id="UP000095727">
    <property type="component" value="Unassembled WGS sequence"/>
</dbReference>
<feature type="transmembrane region" description="Helical" evidence="6">
    <location>
        <begin position="38"/>
        <end position="59"/>
    </location>
</feature>
<keyword evidence="8" id="KW-0238">DNA-binding</keyword>
<keyword evidence="5 6" id="KW-0472">Membrane</keyword>
<comment type="subcellular location">
    <subcellularLocation>
        <location evidence="1">Cell membrane</location>
        <topology evidence="1">Single-pass membrane protein</topology>
    </subcellularLocation>
</comment>
<evidence type="ECO:0000256" key="5">
    <source>
        <dbReference type="ARBA" id="ARBA00023136"/>
    </source>
</evidence>
<accession>A0A173SJX4</accession>
<evidence type="ECO:0000313" key="9">
    <source>
        <dbReference type="Proteomes" id="UP000095727"/>
    </source>
</evidence>
<protein>
    <submittedName>
        <fullName evidence="8">DNA-binding transcriptional activator PspC</fullName>
    </submittedName>
</protein>